<dbReference type="GO" id="GO:0000981">
    <property type="term" value="F:DNA-binding transcription factor activity, RNA polymerase II-specific"/>
    <property type="evidence" value="ECO:0000318"/>
    <property type="project" value="GO_Central"/>
</dbReference>
<evidence type="ECO:0000313" key="8">
    <source>
        <dbReference type="Proteomes" id="UP000008810"/>
    </source>
</evidence>
<reference evidence="6 7" key="1">
    <citation type="journal article" date="2010" name="Nature">
        <title>Genome sequencing and analysis of the model grass Brachypodium distachyon.</title>
        <authorList>
            <consortium name="International Brachypodium Initiative"/>
        </authorList>
    </citation>
    <scope>NUCLEOTIDE SEQUENCE [LARGE SCALE GENOMIC DNA]</scope>
    <source>
        <strain evidence="6 7">Bd21</strain>
    </source>
</reference>
<dbReference type="RefSeq" id="XP_010229872.1">
    <property type="nucleotide sequence ID" value="XM_010231570.1"/>
</dbReference>
<dbReference type="AlphaFoldDB" id="A0A0Q3K2Q1"/>
<comment type="similarity">
    <text evidence="1">Belongs to the NFYB/HAP3 subunit family.</text>
</comment>
<organism evidence="6">
    <name type="scientific">Brachypodium distachyon</name>
    <name type="common">Purple false brome</name>
    <name type="synonym">Trachynia distachya</name>
    <dbReference type="NCBI Taxonomy" id="15368"/>
    <lineage>
        <taxon>Eukaryota</taxon>
        <taxon>Viridiplantae</taxon>
        <taxon>Streptophyta</taxon>
        <taxon>Embryophyta</taxon>
        <taxon>Tracheophyta</taxon>
        <taxon>Spermatophyta</taxon>
        <taxon>Magnoliopsida</taxon>
        <taxon>Liliopsida</taxon>
        <taxon>Poales</taxon>
        <taxon>Poaceae</taxon>
        <taxon>BOP clade</taxon>
        <taxon>Pooideae</taxon>
        <taxon>Stipodae</taxon>
        <taxon>Brachypodieae</taxon>
        <taxon>Brachypodium</taxon>
    </lineage>
</organism>
<dbReference type="OrthoDB" id="386949at2759"/>
<dbReference type="KEGG" id="bdi:100828852"/>
<dbReference type="GeneID" id="100828852"/>
<keyword evidence="8" id="KW-1185">Reference proteome</keyword>
<dbReference type="CDD" id="cd22907">
    <property type="entry name" value="HFD_NFYB"/>
    <property type="match status" value="1"/>
</dbReference>
<keyword evidence="2" id="KW-0805">Transcription regulation</keyword>
<dbReference type="Pfam" id="PF00808">
    <property type="entry name" value="CBFD_NFYB_HMF"/>
    <property type="match status" value="1"/>
</dbReference>
<evidence type="ECO:0000313" key="7">
    <source>
        <dbReference type="EnsemblPlants" id="KQK18580"/>
    </source>
</evidence>
<feature type="compositionally biased region" description="Basic and acidic residues" evidence="4">
    <location>
        <begin position="210"/>
        <end position="227"/>
    </location>
</feature>
<dbReference type="EnsemblPlants" id="KQK18580">
    <property type="protein sequence ID" value="KQK18580"/>
    <property type="gene ID" value="BRADI_1g43460v3"/>
</dbReference>
<reference evidence="6" key="2">
    <citation type="submission" date="2017-06" db="EMBL/GenBank/DDBJ databases">
        <title>WGS assembly of Brachypodium distachyon.</title>
        <authorList>
            <consortium name="The International Brachypodium Initiative"/>
            <person name="Lucas S."/>
            <person name="Harmon-Smith M."/>
            <person name="Lail K."/>
            <person name="Tice H."/>
            <person name="Grimwood J."/>
            <person name="Bruce D."/>
            <person name="Barry K."/>
            <person name="Shu S."/>
            <person name="Lindquist E."/>
            <person name="Wang M."/>
            <person name="Pitluck S."/>
            <person name="Vogel J.P."/>
            <person name="Garvin D.F."/>
            <person name="Mockler T.C."/>
            <person name="Schmutz J."/>
            <person name="Rokhsar D."/>
            <person name="Bevan M.W."/>
        </authorList>
    </citation>
    <scope>NUCLEOTIDE SEQUENCE</scope>
    <source>
        <strain evidence="6">Bd21</strain>
    </source>
</reference>
<dbReference type="GO" id="GO:0016602">
    <property type="term" value="C:CCAAT-binding factor complex"/>
    <property type="evidence" value="ECO:0000318"/>
    <property type="project" value="GO_Central"/>
</dbReference>
<dbReference type="Proteomes" id="UP000008810">
    <property type="component" value="Chromosome 1"/>
</dbReference>
<dbReference type="FunCoup" id="A0A0Q3K2Q1">
    <property type="interactions" value="7"/>
</dbReference>
<sequence length="227" mass="24064">MDNNGGAPNTGAAEAASAEEVLPVVEVREQDRLMPIANVTRIMRRVLPPHAKISDNAKELIQESTSEFISFLTGEANERCLKNRRKILTAEDILWAMDNLGFDDYVQPFTAYLQRMRDIENNNGVCVVNNPLAAAAGPRAPAPVLPLVPVSVAAAAQGLMQMQRGAMYAPRPPAPVQQQGYAIGAMPLQVRAPAPVVGGQQGSVLGGKRPVGDGEGSSRGDVGDEAS</sequence>
<dbReference type="GO" id="GO:0046982">
    <property type="term" value="F:protein heterodimerization activity"/>
    <property type="evidence" value="ECO:0007669"/>
    <property type="project" value="InterPro"/>
</dbReference>
<dbReference type="Gramene" id="KQK18580">
    <property type="protein sequence ID" value="KQK18580"/>
    <property type="gene ID" value="BRADI_1g43460v3"/>
</dbReference>
<dbReference type="SUPFAM" id="SSF47113">
    <property type="entry name" value="Histone-fold"/>
    <property type="match status" value="1"/>
</dbReference>
<proteinExistence type="inferred from homology"/>
<evidence type="ECO:0000259" key="5">
    <source>
        <dbReference type="Pfam" id="PF00808"/>
    </source>
</evidence>
<dbReference type="GO" id="GO:0006357">
    <property type="term" value="P:regulation of transcription by RNA polymerase II"/>
    <property type="evidence" value="ECO:0000318"/>
    <property type="project" value="GO_Central"/>
</dbReference>
<evidence type="ECO:0000256" key="1">
    <source>
        <dbReference type="ARBA" id="ARBA00009053"/>
    </source>
</evidence>
<dbReference type="GO" id="GO:0001228">
    <property type="term" value="F:DNA-binding transcription activator activity, RNA polymerase II-specific"/>
    <property type="evidence" value="ECO:0007669"/>
    <property type="project" value="InterPro"/>
</dbReference>
<dbReference type="Gene3D" id="1.10.20.10">
    <property type="entry name" value="Histone, subunit A"/>
    <property type="match status" value="1"/>
</dbReference>
<reference evidence="7" key="3">
    <citation type="submission" date="2018-08" db="UniProtKB">
        <authorList>
            <consortium name="EnsemblPlants"/>
        </authorList>
    </citation>
    <scope>IDENTIFICATION</scope>
    <source>
        <strain evidence="7">cv. Bd21</strain>
    </source>
</reference>
<evidence type="ECO:0000313" key="6">
    <source>
        <dbReference type="EMBL" id="KQK18580.1"/>
    </source>
</evidence>
<name>A0A0Q3K2Q1_BRADI</name>
<feature type="domain" description="Transcription factor CBF/NF-Y/archaeal histone" evidence="5">
    <location>
        <begin position="34"/>
        <end position="97"/>
    </location>
</feature>
<accession>A0A0Q3K2Q1</accession>
<dbReference type="InterPro" id="IPR027113">
    <property type="entry name" value="Transc_fact_NFYB/HAP3"/>
</dbReference>
<dbReference type="PANTHER" id="PTHR11064">
    <property type="entry name" value="CCAAT-BINDING TRANSCRIPTION FACTOR-RELATED"/>
    <property type="match status" value="1"/>
</dbReference>
<dbReference type="InterPro" id="IPR003958">
    <property type="entry name" value="CBFA_NFYB_domain"/>
</dbReference>
<dbReference type="InterPro" id="IPR009072">
    <property type="entry name" value="Histone-fold"/>
</dbReference>
<evidence type="ECO:0000256" key="3">
    <source>
        <dbReference type="ARBA" id="ARBA00023163"/>
    </source>
</evidence>
<dbReference type="EMBL" id="CM000880">
    <property type="protein sequence ID" value="KQK18580.1"/>
    <property type="molecule type" value="Genomic_DNA"/>
</dbReference>
<evidence type="ECO:0000256" key="2">
    <source>
        <dbReference type="ARBA" id="ARBA00023015"/>
    </source>
</evidence>
<keyword evidence="3" id="KW-0804">Transcription</keyword>
<dbReference type="PRINTS" id="PR00615">
    <property type="entry name" value="CCAATSUBUNTA"/>
</dbReference>
<feature type="region of interest" description="Disordered" evidence="4">
    <location>
        <begin position="197"/>
        <end position="227"/>
    </location>
</feature>
<dbReference type="STRING" id="15368.A0A0Q3K2Q1"/>
<evidence type="ECO:0000256" key="4">
    <source>
        <dbReference type="SAM" id="MobiDB-lite"/>
    </source>
</evidence>
<protein>
    <recommendedName>
        <fullName evidence="5">Transcription factor CBF/NF-Y/archaeal histone domain-containing protein</fullName>
    </recommendedName>
</protein>
<gene>
    <name evidence="7" type="primary">LOC100828852</name>
    <name evidence="6" type="ORF">BRADI_1g43460v3</name>
</gene>
<dbReference type="FunFam" id="1.10.20.10:FF:000099">
    <property type="entry name" value="nuclear transcription factor Y subunit beta"/>
    <property type="match status" value="1"/>
</dbReference>
<dbReference type="PANTHER" id="PTHR11064:SF164">
    <property type="entry name" value="HAP3 SUBUNIT OF HAP COMPLEX"/>
    <property type="match status" value="1"/>
</dbReference>